<sequence length="98" mass="11100">MSPGVAPYVSAATSSRQAWTILERMFASQSRQRIISLKEKMGRERQGTRTVAVYLQAQRTTAAELALINDPVSDKDLILHILRGLREEFGQLRNQSRK</sequence>
<dbReference type="PANTHER" id="PTHR47481:SF22">
    <property type="entry name" value="RETROTRANSPOSON GAG DOMAIN-CONTAINING PROTEIN"/>
    <property type="match status" value="1"/>
</dbReference>
<proteinExistence type="predicted"/>
<protein>
    <submittedName>
        <fullName evidence="1">Uncharacterized protein</fullName>
    </submittedName>
</protein>
<dbReference type="Proteomes" id="UP001497516">
    <property type="component" value="Chromosome 10"/>
</dbReference>
<evidence type="ECO:0000313" key="1">
    <source>
        <dbReference type="EMBL" id="CAL1359060.1"/>
    </source>
</evidence>
<gene>
    <name evidence="1" type="ORF">LTRI10_LOCUS6573</name>
</gene>
<dbReference type="AlphaFoldDB" id="A0AAV2CTB3"/>
<evidence type="ECO:0000313" key="2">
    <source>
        <dbReference type="Proteomes" id="UP001497516"/>
    </source>
</evidence>
<name>A0AAV2CTB3_9ROSI</name>
<dbReference type="Pfam" id="PF14223">
    <property type="entry name" value="Retrotran_gag_2"/>
    <property type="match status" value="1"/>
</dbReference>
<dbReference type="EMBL" id="OZ034814">
    <property type="protein sequence ID" value="CAL1359060.1"/>
    <property type="molecule type" value="Genomic_DNA"/>
</dbReference>
<organism evidence="1 2">
    <name type="scientific">Linum trigynum</name>
    <dbReference type="NCBI Taxonomy" id="586398"/>
    <lineage>
        <taxon>Eukaryota</taxon>
        <taxon>Viridiplantae</taxon>
        <taxon>Streptophyta</taxon>
        <taxon>Embryophyta</taxon>
        <taxon>Tracheophyta</taxon>
        <taxon>Spermatophyta</taxon>
        <taxon>Magnoliopsida</taxon>
        <taxon>eudicotyledons</taxon>
        <taxon>Gunneridae</taxon>
        <taxon>Pentapetalae</taxon>
        <taxon>rosids</taxon>
        <taxon>fabids</taxon>
        <taxon>Malpighiales</taxon>
        <taxon>Linaceae</taxon>
        <taxon>Linum</taxon>
    </lineage>
</organism>
<accession>A0AAV2CTB3</accession>
<reference evidence="1 2" key="1">
    <citation type="submission" date="2024-04" db="EMBL/GenBank/DDBJ databases">
        <authorList>
            <person name="Fracassetti M."/>
        </authorList>
    </citation>
    <scope>NUCLEOTIDE SEQUENCE [LARGE SCALE GENOMIC DNA]</scope>
</reference>
<keyword evidence="2" id="KW-1185">Reference proteome</keyword>
<dbReference type="PANTHER" id="PTHR47481">
    <property type="match status" value="1"/>
</dbReference>